<evidence type="ECO:0000259" key="16">
    <source>
        <dbReference type="PROSITE" id="PS50026"/>
    </source>
</evidence>
<dbReference type="Proteomes" id="UP001054889">
    <property type="component" value="Unassembled WGS sequence"/>
</dbReference>
<dbReference type="PROSITE" id="PS00108">
    <property type="entry name" value="PROTEIN_KINASE_ST"/>
    <property type="match status" value="1"/>
</dbReference>
<dbReference type="AlphaFoldDB" id="A0AAV5CM22"/>
<keyword evidence="8" id="KW-0067">ATP-binding</keyword>
<dbReference type="Gene3D" id="2.90.10.30">
    <property type="match status" value="1"/>
</dbReference>
<dbReference type="InterPro" id="IPR011009">
    <property type="entry name" value="Kinase-like_dom_sf"/>
</dbReference>
<dbReference type="InterPro" id="IPR000858">
    <property type="entry name" value="S_locus_glycoprot_dom"/>
</dbReference>
<dbReference type="InterPro" id="IPR000742">
    <property type="entry name" value="EGF"/>
</dbReference>
<dbReference type="Pfam" id="PF00954">
    <property type="entry name" value="S_locus_glycop"/>
    <property type="match status" value="1"/>
</dbReference>
<dbReference type="SMART" id="SM00473">
    <property type="entry name" value="PAN_AP"/>
    <property type="match status" value="1"/>
</dbReference>
<evidence type="ECO:0000313" key="19">
    <source>
        <dbReference type="Proteomes" id="UP001054889"/>
    </source>
</evidence>
<evidence type="ECO:0000259" key="15">
    <source>
        <dbReference type="PROSITE" id="PS50011"/>
    </source>
</evidence>
<dbReference type="InterPro" id="IPR001480">
    <property type="entry name" value="Bulb-type_lectin_dom"/>
</dbReference>
<dbReference type="InterPro" id="IPR008271">
    <property type="entry name" value="Ser/Thr_kinase_AS"/>
</dbReference>
<keyword evidence="5" id="KW-0732">Signal</keyword>
<feature type="domain" description="Protein kinase" evidence="15">
    <location>
        <begin position="270"/>
        <end position="494"/>
    </location>
</feature>
<dbReference type="Pfam" id="PF08276">
    <property type="entry name" value="PAN_2"/>
    <property type="match status" value="1"/>
</dbReference>
<keyword evidence="19" id="KW-1185">Reference proteome</keyword>
<evidence type="ECO:0000256" key="12">
    <source>
        <dbReference type="ARBA" id="ARBA00048679"/>
    </source>
</evidence>
<protein>
    <recommendedName>
        <fullName evidence="2">non-specific serine/threonine protein kinase</fullName>
        <ecNumber evidence="2">2.7.11.1</ecNumber>
    </recommendedName>
</protein>
<proteinExistence type="predicted"/>
<dbReference type="PROSITE" id="PS50026">
    <property type="entry name" value="EGF_3"/>
    <property type="match status" value="1"/>
</dbReference>
<dbReference type="PANTHER" id="PTHR32444:SF118">
    <property type="entry name" value="OS09G0551150 PROTEIN"/>
    <property type="match status" value="1"/>
</dbReference>
<dbReference type="SUPFAM" id="SSF56112">
    <property type="entry name" value="Protein kinase-like (PK-like)"/>
    <property type="match status" value="1"/>
</dbReference>
<dbReference type="GO" id="GO:0016020">
    <property type="term" value="C:membrane"/>
    <property type="evidence" value="ECO:0007669"/>
    <property type="project" value="UniProtKB-SubCell"/>
</dbReference>
<keyword evidence="14" id="KW-0812">Transmembrane</keyword>
<comment type="subcellular location">
    <subcellularLocation>
        <location evidence="1">Membrane</location>
        <topology evidence="1">Single-pass type I membrane protein</topology>
    </subcellularLocation>
</comment>
<dbReference type="Gene3D" id="1.10.510.10">
    <property type="entry name" value="Transferase(Phosphotransferase) domain 1"/>
    <property type="match status" value="1"/>
</dbReference>
<evidence type="ECO:0000256" key="1">
    <source>
        <dbReference type="ARBA" id="ARBA00004479"/>
    </source>
</evidence>
<feature type="domain" description="Apple" evidence="17">
    <location>
        <begin position="293"/>
        <end position="377"/>
    </location>
</feature>
<keyword evidence="6" id="KW-0547">Nucleotide-binding</keyword>
<reference evidence="18" key="1">
    <citation type="journal article" date="2018" name="DNA Res.">
        <title>Multiple hybrid de novo genome assembly of finger millet, an orphan allotetraploid crop.</title>
        <authorList>
            <person name="Hatakeyama M."/>
            <person name="Aluri S."/>
            <person name="Balachadran M.T."/>
            <person name="Sivarajan S.R."/>
            <person name="Patrignani A."/>
            <person name="Gruter S."/>
            <person name="Poveda L."/>
            <person name="Shimizu-Inatsugi R."/>
            <person name="Baeten J."/>
            <person name="Francoijs K.J."/>
            <person name="Nataraja K.N."/>
            <person name="Reddy Y.A.N."/>
            <person name="Phadnis S."/>
            <person name="Ravikumar R.L."/>
            <person name="Schlapbach R."/>
            <person name="Sreeman S.M."/>
            <person name="Shimizu K.K."/>
        </authorList>
    </citation>
    <scope>NUCLEOTIDE SEQUENCE</scope>
</reference>
<comment type="catalytic activity">
    <reaction evidence="11">
        <text>L-threonyl-[protein] + ATP = O-phospho-L-threonyl-[protein] + ADP + H(+)</text>
        <dbReference type="Rhea" id="RHEA:46608"/>
        <dbReference type="Rhea" id="RHEA-COMP:11060"/>
        <dbReference type="Rhea" id="RHEA-COMP:11605"/>
        <dbReference type="ChEBI" id="CHEBI:15378"/>
        <dbReference type="ChEBI" id="CHEBI:30013"/>
        <dbReference type="ChEBI" id="CHEBI:30616"/>
        <dbReference type="ChEBI" id="CHEBI:61977"/>
        <dbReference type="ChEBI" id="CHEBI:456216"/>
        <dbReference type="EC" id="2.7.11.1"/>
    </reaction>
</comment>
<keyword evidence="7" id="KW-0418">Kinase</keyword>
<dbReference type="GO" id="GO:0004674">
    <property type="term" value="F:protein serine/threonine kinase activity"/>
    <property type="evidence" value="ECO:0007669"/>
    <property type="project" value="UniProtKB-KW"/>
</dbReference>
<evidence type="ECO:0000256" key="6">
    <source>
        <dbReference type="ARBA" id="ARBA00022741"/>
    </source>
</evidence>
<evidence type="ECO:0000256" key="5">
    <source>
        <dbReference type="ARBA" id="ARBA00022729"/>
    </source>
</evidence>
<evidence type="ECO:0000256" key="13">
    <source>
        <dbReference type="PROSITE-ProRule" id="PRU00076"/>
    </source>
</evidence>
<evidence type="ECO:0000256" key="8">
    <source>
        <dbReference type="ARBA" id="ARBA00022840"/>
    </source>
</evidence>
<dbReference type="Pfam" id="PF00069">
    <property type="entry name" value="Pkinase"/>
    <property type="match status" value="1"/>
</dbReference>
<sequence length="494" mass="54544">MRSDANVPGSYQGKAKAMDLILGEGDANPVANPNCMKVRPSEDPGDGVHEKLEKYLTRGAMPPGDGRVLWTPNTPPAAAAVLLNTGNLVIRSTNGTTVWQSFDHPTDTFLPGMKIRVRYKTHTGERTVSWKGHDDPSPGSFSFGIDPTAFLQTFIWNGTLPMARTPPWTGYLVNGGQLQVNSSIILYMAIVSNEEEFYVTYSLSDGSSRTRYVLTFSGEHRLETWRSSAWAVDGKWPANICSRYGYCGPYGFCDNTEAIPTCKCLDGFEPTSFEDWKNGKFSQGCRRKRALRCDDGFLALPLMKSPDKFVLLENRTYEECEAECTRNCSCVAYAYSNVTASRSARDTTRCLVWSGELIDTEKIGNTAGGDKLYLRIAGLAAAGTGRKTNALAIVLSIVLTSCTAIVAVMFLACFKDNSRKTLLDWPTRYNIIKGISRGLLYLHQDSRLTIIHRDLKAANVLLDAEMRPKIADFGMARIFSDSENNANTERVVGT</sequence>
<organism evidence="18 19">
    <name type="scientific">Eleusine coracana subsp. coracana</name>
    <dbReference type="NCBI Taxonomy" id="191504"/>
    <lineage>
        <taxon>Eukaryota</taxon>
        <taxon>Viridiplantae</taxon>
        <taxon>Streptophyta</taxon>
        <taxon>Embryophyta</taxon>
        <taxon>Tracheophyta</taxon>
        <taxon>Spermatophyta</taxon>
        <taxon>Magnoliopsida</taxon>
        <taxon>Liliopsida</taxon>
        <taxon>Poales</taxon>
        <taxon>Poaceae</taxon>
        <taxon>PACMAD clade</taxon>
        <taxon>Chloridoideae</taxon>
        <taxon>Cynodonteae</taxon>
        <taxon>Eleusininae</taxon>
        <taxon>Eleusine</taxon>
    </lineage>
</organism>
<evidence type="ECO:0000256" key="3">
    <source>
        <dbReference type="ARBA" id="ARBA00022527"/>
    </source>
</evidence>
<comment type="catalytic activity">
    <reaction evidence="12">
        <text>L-seryl-[protein] + ATP = O-phospho-L-seryl-[protein] + ADP + H(+)</text>
        <dbReference type="Rhea" id="RHEA:17989"/>
        <dbReference type="Rhea" id="RHEA-COMP:9863"/>
        <dbReference type="Rhea" id="RHEA-COMP:11604"/>
        <dbReference type="ChEBI" id="CHEBI:15378"/>
        <dbReference type="ChEBI" id="CHEBI:29999"/>
        <dbReference type="ChEBI" id="CHEBI:30616"/>
        <dbReference type="ChEBI" id="CHEBI:83421"/>
        <dbReference type="ChEBI" id="CHEBI:456216"/>
        <dbReference type="EC" id="2.7.11.1"/>
    </reaction>
</comment>
<evidence type="ECO:0000256" key="11">
    <source>
        <dbReference type="ARBA" id="ARBA00047899"/>
    </source>
</evidence>
<evidence type="ECO:0000313" key="18">
    <source>
        <dbReference type="EMBL" id="GJM99472.1"/>
    </source>
</evidence>
<name>A0AAV5CM22_ELECO</name>
<gene>
    <name evidence="18" type="primary">ga16570</name>
    <name evidence="18" type="ORF">PR202_ga16570</name>
</gene>
<dbReference type="SUPFAM" id="SSF51110">
    <property type="entry name" value="alpha-D-mannose-specific plant lectins"/>
    <property type="match status" value="1"/>
</dbReference>
<dbReference type="Pfam" id="PF01453">
    <property type="entry name" value="B_lectin"/>
    <property type="match status" value="1"/>
</dbReference>
<dbReference type="InterPro" id="IPR003609">
    <property type="entry name" value="Pan_app"/>
</dbReference>
<comment type="caution">
    <text evidence="13">Lacks conserved residue(s) required for the propagation of feature annotation.</text>
</comment>
<dbReference type="GO" id="GO:0005524">
    <property type="term" value="F:ATP binding"/>
    <property type="evidence" value="ECO:0007669"/>
    <property type="project" value="UniProtKB-KW"/>
</dbReference>
<dbReference type="EMBL" id="BQKI01000007">
    <property type="protein sequence ID" value="GJM99472.1"/>
    <property type="molecule type" value="Genomic_DNA"/>
</dbReference>
<reference evidence="18" key="2">
    <citation type="submission" date="2021-12" db="EMBL/GenBank/DDBJ databases">
        <title>Resequencing data analysis of finger millet.</title>
        <authorList>
            <person name="Hatakeyama M."/>
            <person name="Aluri S."/>
            <person name="Balachadran M.T."/>
            <person name="Sivarajan S.R."/>
            <person name="Poveda L."/>
            <person name="Shimizu-Inatsugi R."/>
            <person name="Schlapbach R."/>
            <person name="Sreeman S.M."/>
            <person name="Shimizu K.K."/>
        </authorList>
    </citation>
    <scope>NUCLEOTIDE SEQUENCE</scope>
</reference>
<evidence type="ECO:0000259" key="17">
    <source>
        <dbReference type="PROSITE" id="PS50948"/>
    </source>
</evidence>
<dbReference type="EC" id="2.7.11.1" evidence="2"/>
<feature type="transmembrane region" description="Helical" evidence="14">
    <location>
        <begin position="390"/>
        <end position="414"/>
    </location>
</feature>
<dbReference type="FunFam" id="1.10.510.10:FF:001023">
    <property type="entry name" value="Os07g0541700 protein"/>
    <property type="match status" value="1"/>
</dbReference>
<dbReference type="InterPro" id="IPR000719">
    <property type="entry name" value="Prot_kinase_dom"/>
</dbReference>
<keyword evidence="4" id="KW-0808">Transferase</keyword>
<dbReference type="PROSITE" id="PS50948">
    <property type="entry name" value="PAN"/>
    <property type="match status" value="1"/>
</dbReference>
<evidence type="ECO:0000256" key="10">
    <source>
        <dbReference type="ARBA" id="ARBA00023170"/>
    </source>
</evidence>
<dbReference type="PANTHER" id="PTHR32444">
    <property type="entry name" value="BULB-TYPE LECTIN DOMAIN-CONTAINING PROTEIN"/>
    <property type="match status" value="1"/>
</dbReference>
<accession>A0AAV5CM22</accession>
<keyword evidence="13" id="KW-0245">EGF-like domain</keyword>
<dbReference type="GO" id="GO:0048544">
    <property type="term" value="P:recognition of pollen"/>
    <property type="evidence" value="ECO:0007669"/>
    <property type="project" value="InterPro"/>
</dbReference>
<keyword evidence="3" id="KW-0723">Serine/threonine-protein kinase</keyword>
<keyword evidence="9" id="KW-1015">Disulfide bond</keyword>
<dbReference type="PROSITE" id="PS50011">
    <property type="entry name" value="PROTEIN_KINASE_DOM"/>
    <property type="match status" value="1"/>
</dbReference>
<evidence type="ECO:0000256" key="4">
    <source>
        <dbReference type="ARBA" id="ARBA00022679"/>
    </source>
</evidence>
<evidence type="ECO:0000256" key="9">
    <source>
        <dbReference type="ARBA" id="ARBA00023157"/>
    </source>
</evidence>
<feature type="domain" description="EGF-like" evidence="16">
    <location>
        <begin position="237"/>
        <end position="274"/>
    </location>
</feature>
<dbReference type="InterPro" id="IPR036426">
    <property type="entry name" value="Bulb-type_lectin_dom_sf"/>
</dbReference>
<dbReference type="CDD" id="cd01098">
    <property type="entry name" value="PAN_AP_plant"/>
    <property type="match status" value="1"/>
</dbReference>
<comment type="caution">
    <text evidence="18">The sequence shown here is derived from an EMBL/GenBank/DDBJ whole genome shotgun (WGS) entry which is preliminary data.</text>
</comment>
<evidence type="ECO:0000256" key="7">
    <source>
        <dbReference type="ARBA" id="ARBA00022777"/>
    </source>
</evidence>
<keyword evidence="14" id="KW-1133">Transmembrane helix</keyword>
<dbReference type="GO" id="GO:0051707">
    <property type="term" value="P:response to other organism"/>
    <property type="evidence" value="ECO:0007669"/>
    <property type="project" value="UniProtKB-ARBA"/>
</dbReference>
<keyword evidence="10" id="KW-0675">Receptor</keyword>
<evidence type="ECO:0000256" key="2">
    <source>
        <dbReference type="ARBA" id="ARBA00012513"/>
    </source>
</evidence>
<evidence type="ECO:0000256" key="14">
    <source>
        <dbReference type="SAM" id="Phobius"/>
    </source>
</evidence>
<keyword evidence="14" id="KW-0472">Membrane</keyword>